<gene>
    <name evidence="1" type="ORF">L1987_82815</name>
</gene>
<protein>
    <submittedName>
        <fullName evidence="1">Uncharacterized protein</fullName>
    </submittedName>
</protein>
<comment type="caution">
    <text evidence="1">The sequence shown here is derived from an EMBL/GenBank/DDBJ whole genome shotgun (WGS) entry which is preliminary data.</text>
</comment>
<organism evidence="1 2">
    <name type="scientific">Smallanthus sonchifolius</name>
    <dbReference type="NCBI Taxonomy" id="185202"/>
    <lineage>
        <taxon>Eukaryota</taxon>
        <taxon>Viridiplantae</taxon>
        <taxon>Streptophyta</taxon>
        <taxon>Embryophyta</taxon>
        <taxon>Tracheophyta</taxon>
        <taxon>Spermatophyta</taxon>
        <taxon>Magnoliopsida</taxon>
        <taxon>eudicotyledons</taxon>
        <taxon>Gunneridae</taxon>
        <taxon>Pentapetalae</taxon>
        <taxon>asterids</taxon>
        <taxon>campanulids</taxon>
        <taxon>Asterales</taxon>
        <taxon>Asteraceae</taxon>
        <taxon>Asteroideae</taxon>
        <taxon>Heliantheae alliance</taxon>
        <taxon>Millerieae</taxon>
        <taxon>Smallanthus</taxon>
    </lineage>
</organism>
<name>A0ACB8YB92_9ASTR</name>
<reference evidence="2" key="1">
    <citation type="journal article" date="2022" name="Mol. Ecol. Resour.">
        <title>The genomes of chicory, endive, great burdock and yacon provide insights into Asteraceae palaeo-polyploidization history and plant inulin production.</title>
        <authorList>
            <person name="Fan W."/>
            <person name="Wang S."/>
            <person name="Wang H."/>
            <person name="Wang A."/>
            <person name="Jiang F."/>
            <person name="Liu H."/>
            <person name="Zhao H."/>
            <person name="Xu D."/>
            <person name="Zhang Y."/>
        </authorList>
    </citation>
    <scope>NUCLEOTIDE SEQUENCE [LARGE SCALE GENOMIC DNA]</scope>
    <source>
        <strain evidence="2">cv. Yunnan</strain>
    </source>
</reference>
<evidence type="ECO:0000313" key="2">
    <source>
        <dbReference type="Proteomes" id="UP001056120"/>
    </source>
</evidence>
<dbReference type="Proteomes" id="UP001056120">
    <property type="component" value="Linkage Group LG28"/>
</dbReference>
<accession>A0ACB8YB92</accession>
<keyword evidence="2" id="KW-1185">Reference proteome</keyword>
<dbReference type="EMBL" id="CM042045">
    <property type="protein sequence ID" value="KAI3682666.1"/>
    <property type="molecule type" value="Genomic_DNA"/>
</dbReference>
<proteinExistence type="predicted"/>
<reference evidence="1 2" key="2">
    <citation type="journal article" date="2022" name="Mol. Ecol. Resour.">
        <title>The genomes of chicory, endive, great burdock and yacon provide insights into Asteraceae paleo-polyploidization history and plant inulin production.</title>
        <authorList>
            <person name="Fan W."/>
            <person name="Wang S."/>
            <person name="Wang H."/>
            <person name="Wang A."/>
            <person name="Jiang F."/>
            <person name="Liu H."/>
            <person name="Zhao H."/>
            <person name="Xu D."/>
            <person name="Zhang Y."/>
        </authorList>
    </citation>
    <scope>NUCLEOTIDE SEQUENCE [LARGE SCALE GENOMIC DNA]</scope>
    <source>
        <strain evidence="2">cv. Yunnan</strain>
        <tissue evidence="1">Leaves</tissue>
    </source>
</reference>
<evidence type="ECO:0000313" key="1">
    <source>
        <dbReference type="EMBL" id="KAI3682666.1"/>
    </source>
</evidence>
<sequence length="173" mass="18829">MGGLLGGNLVEGEGALSDSTGGVLEESYVDLEKEVEETIRVGVCVGIEMEGFENQVHKLIQGEMEAEGLKEFVGEIMGKDLGQVGGGVKALARRLVLLKLGIKKWRANMRDAEGKLEADMGKVVDGLDCLAEARKLSVDEVKTRALMRSRLKQVEIQKAKDFHQKARSAEESD</sequence>